<dbReference type="Pfam" id="PF00041">
    <property type="entry name" value="fn3"/>
    <property type="match status" value="3"/>
</dbReference>
<dbReference type="InterPro" id="IPR036116">
    <property type="entry name" value="FN3_sf"/>
</dbReference>
<gene>
    <name evidence="4" type="ORF">PHET_08145</name>
</gene>
<proteinExistence type="predicted"/>
<dbReference type="AlphaFoldDB" id="A0A8J4WFA8"/>
<dbReference type="Gene3D" id="2.60.40.10">
    <property type="entry name" value="Immunoglobulins"/>
    <property type="match status" value="3"/>
</dbReference>
<evidence type="ECO:0000256" key="1">
    <source>
        <dbReference type="ARBA" id="ARBA00022737"/>
    </source>
</evidence>
<dbReference type="PANTHER" id="PTHR46708:SF2">
    <property type="entry name" value="FIBRONECTIN TYPE-III DOMAIN-CONTAINING PROTEIN"/>
    <property type="match status" value="1"/>
</dbReference>
<feature type="domain" description="Fibronectin type-III" evidence="3">
    <location>
        <begin position="155"/>
        <end position="247"/>
    </location>
</feature>
<feature type="region of interest" description="Disordered" evidence="2">
    <location>
        <begin position="639"/>
        <end position="663"/>
    </location>
</feature>
<dbReference type="InterPro" id="IPR050991">
    <property type="entry name" value="ECM_Regulatory_Proteins"/>
</dbReference>
<dbReference type="PROSITE" id="PS50853">
    <property type="entry name" value="FN3"/>
    <property type="match status" value="3"/>
</dbReference>
<evidence type="ECO:0000313" key="5">
    <source>
        <dbReference type="Proteomes" id="UP000748531"/>
    </source>
</evidence>
<organism evidence="4 5">
    <name type="scientific">Paragonimus heterotremus</name>
    <dbReference type="NCBI Taxonomy" id="100268"/>
    <lineage>
        <taxon>Eukaryota</taxon>
        <taxon>Metazoa</taxon>
        <taxon>Spiralia</taxon>
        <taxon>Lophotrochozoa</taxon>
        <taxon>Platyhelminthes</taxon>
        <taxon>Trematoda</taxon>
        <taxon>Digenea</taxon>
        <taxon>Plagiorchiida</taxon>
        <taxon>Troglotremata</taxon>
        <taxon>Troglotrematidae</taxon>
        <taxon>Paragonimus</taxon>
    </lineage>
</organism>
<dbReference type="Proteomes" id="UP000748531">
    <property type="component" value="Unassembled WGS sequence"/>
</dbReference>
<dbReference type="SUPFAM" id="SSF49265">
    <property type="entry name" value="Fibronectin type III"/>
    <property type="match status" value="2"/>
</dbReference>
<feature type="compositionally biased region" description="Polar residues" evidence="2">
    <location>
        <begin position="639"/>
        <end position="652"/>
    </location>
</feature>
<evidence type="ECO:0000256" key="2">
    <source>
        <dbReference type="SAM" id="MobiDB-lite"/>
    </source>
</evidence>
<dbReference type="SUPFAM" id="SSF48371">
    <property type="entry name" value="ARM repeat"/>
    <property type="match status" value="1"/>
</dbReference>
<sequence length="817" mass="90378">MKLTGISIMLAEIPLSDSNWGACKNACFCFSCLASTKEGQEWMVNTPRFLTGNDYFFTIDGDESFNRTPSERAETADKGCVLSSLTNLLDMTDMETSWFAAMAIRSLISHPQGLITVRRYQPLVNALRDCLLSEKTCPELREEAKIIMYLLGPLPPAPRPKIIAYGQTSALVRWTSLDSPGRLPVTYKLYIQSEGSSEPKLAYSGSNLETRVRDLTPYTKYTITLKSCTDAEESPCSEWVTLLTEEAIPSAPCDLRATTVTTTQVRLVWSPPRKPNGVMRYYLVRVECVERRQSTPVVTTAGLQWKRPLSGLRYNEKTIGTNAIISGLLPNTLYTFSVCLVNGKGAGPCTALTLKTLDSGIHWPSKPMVTVLGRSEVTVSWEPPKLTPGRIMRYEVYLNCKKTPVYSGTAHHCRLIGLRPDTEYSFVVIVVTNTGKFESKPIRRRTPRDEYACSARPSVPEFSWRKQPRQDSQSSLQSTFALENKTSLSTSDKPVTADNKGKSTQFSWLTSLSMPCLINSPEVKMVDSVEDSQGPFPKKVTELKSDRARFQSVPRGSPRTCHNICKRNTPQPLGRAASLQNQTPCSINSDMGDRSGLSDHATSVDHLDSGEKPSANPEPEKQLSKCAFAYLCKGMVTSSRATTKATKQQTSRLPLPLEKPDGWQNISFETTGSHNLSEGMRSLVTGGHLDPSLYYTNKKSTAGFLRLPFRMGKSQPPADTYQIKTVQDVPNTEVNSLNQSMFQRSNSILTLRPPIIRLIPPSNLITQDDNSTQQPNSLVSLGDNQAPVSWAHPTGRSITLQSNTSLSSACLVPPSKH</sequence>
<evidence type="ECO:0000313" key="4">
    <source>
        <dbReference type="EMBL" id="KAF5398303.1"/>
    </source>
</evidence>
<dbReference type="CDD" id="cd00063">
    <property type="entry name" value="FN3"/>
    <property type="match status" value="3"/>
</dbReference>
<feature type="region of interest" description="Disordered" evidence="2">
    <location>
        <begin position="545"/>
        <end position="620"/>
    </location>
</feature>
<dbReference type="EMBL" id="LUCH01005149">
    <property type="protein sequence ID" value="KAF5398303.1"/>
    <property type="molecule type" value="Genomic_DNA"/>
</dbReference>
<reference evidence="4" key="1">
    <citation type="submission" date="2019-05" db="EMBL/GenBank/DDBJ databases">
        <title>Annotation for the trematode Paragonimus heterotremus.</title>
        <authorList>
            <person name="Choi Y.-J."/>
        </authorList>
    </citation>
    <scope>NUCLEOTIDE SEQUENCE</scope>
    <source>
        <strain evidence="4">LC</strain>
    </source>
</reference>
<name>A0A8J4WFA8_9TREM</name>
<accession>A0A8J4WFA8</accession>
<dbReference type="PANTHER" id="PTHR46708">
    <property type="entry name" value="TENASCIN"/>
    <property type="match status" value="1"/>
</dbReference>
<feature type="domain" description="Fibronectin type-III" evidence="3">
    <location>
        <begin position="251"/>
        <end position="360"/>
    </location>
</feature>
<keyword evidence="5" id="KW-1185">Reference proteome</keyword>
<dbReference type="OrthoDB" id="10253954at2759"/>
<feature type="compositionally biased region" description="Basic and acidic residues" evidence="2">
    <location>
        <begin position="591"/>
        <end position="611"/>
    </location>
</feature>
<dbReference type="InterPro" id="IPR003961">
    <property type="entry name" value="FN3_dom"/>
</dbReference>
<dbReference type="SMART" id="SM00060">
    <property type="entry name" value="FN3"/>
    <property type="match status" value="3"/>
</dbReference>
<dbReference type="InterPro" id="IPR016024">
    <property type="entry name" value="ARM-type_fold"/>
</dbReference>
<dbReference type="InterPro" id="IPR013783">
    <property type="entry name" value="Ig-like_fold"/>
</dbReference>
<keyword evidence="1" id="KW-0677">Repeat</keyword>
<evidence type="ECO:0000259" key="3">
    <source>
        <dbReference type="PROSITE" id="PS50853"/>
    </source>
</evidence>
<comment type="caution">
    <text evidence="4">The sequence shown here is derived from an EMBL/GenBank/DDBJ whole genome shotgun (WGS) entry which is preliminary data.</text>
</comment>
<protein>
    <submittedName>
        <fullName evidence="4">Fibronectin type III domain protein</fullName>
    </submittedName>
</protein>
<feature type="compositionally biased region" description="Polar residues" evidence="2">
    <location>
        <begin position="578"/>
        <end position="589"/>
    </location>
</feature>
<feature type="domain" description="Fibronectin type-III" evidence="3">
    <location>
        <begin position="363"/>
        <end position="449"/>
    </location>
</feature>